<dbReference type="AlphaFoldDB" id="A0A0L7L3J9"/>
<keyword evidence="5" id="KW-0472">Membrane</keyword>
<comment type="similarity">
    <text evidence="2 6">Belongs to the peroxisomal membrane protein PXMP2/4 family.</text>
</comment>
<evidence type="ECO:0000256" key="6">
    <source>
        <dbReference type="RuleBase" id="RU363053"/>
    </source>
</evidence>
<keyword evidence="3" id="KW-0812">Transmembrane</keyword>
<name>A0A0L7L3J9_OPEBR</name>
<dbReference type="Pfam" id="PF04117">
    <property type="entry name" value="Mpv17_PMP22"/>
    <property type="match status" value="1"/>
</dbReference>
<dbReference type="STRING" id="104452.A0A0L7L3J9"/>
<evidence type="ECO:0000256" key="1">
    <source>
        <dbReference type="ARBA" id="ARBA00004141"/>
    </source>
</evidence>
<dbReference type="EMBL" id="JTDY01003147">
    <property type="protein sequence ID" value="KOB70073.1"/>
    <property type="molecule type" value="Genomic_DNA"/>
</dbReference>
<protein>
    <submittedName>
        <fullName evidence="7">PXMP2/4 family protein 4</fullName>
    </submittedName>
</protein>
<evidence type="ECO:0000256" key="4">
    <source>
        <dbReference type="ARBA" id="ARBA00022989"/>
    </source>
</evidence>
<dbReference type="InterPro" id="IPR007248">
    <property type="entry name" value="Mpv17_PMP22"/>
</dbReference>
<keyword evidence="4" id="KW-1133">Transmembrane helix</keyword>
<accession>A0A0L7L3J9</accession>
<dbReference type="Proteomes" id="UP000037510">
    <property type="component" value="Unassembled WGS sequence"/>
</dbReference>
<organism evidence="7 8">
    <name type="scientific">Operophtera brumata</name>
    <name type="common">Winter moth</name>
    <name type="synonym">Phalaena brumata</name>
    <dbReference type="NCBI Taxonomy" id="104452"/>
    <lineage>
        <taxon>Eukaryota</taxon>
        <taxon>Metazoa</taxon>
        <taxon>Ecdysozoa</taxon>
        <taxon>Arthropoda</taxon>
        <taxon>Hexapoda</taxon>
        <taxon>Insecta</taxon>
        <taxon>Pterygota</taxon>
        <taxon>Neoptera</taxon>
        <taxon>Endopterygota</taxon>
        <taxon>Lepidoptera</taxon>
        <taxon>Glossata</taxon>
        <taxon>Ditrysia</taxon>
        <taxon>Geometroidea</taxon>
        <taxon>Geometridae</taxon>
        <taxon>Larentiinae</taxon>
        <taxon>Operophtera</taxon>
    </lineage>
</organism>
<reference evidence="7 8" key="1">
    <citation type="journal article" date="2015" name="Genome Biol. Evol.">
        <title>The genome of winter moth (Operophtera brumata) provides a genomic perspective on sexual dimorphism and phenology.</title>
        <authorList>
            <person name="Derks M.F."/>
            <person name="Smit S."/>
            <person name="Salis L."/>
            <person name="Schijlen E."/>
            <person name="Bossers A."/>
            <person name="Mateman C."/>
            <person name="Pijl A.S."/>
            <person name="de Ridder D."/>
            <person name="Groenen M.A."/>
            <person name="Visser M.E."/>
            <person name="Megens H.J."/>
        </authorList>
    </citation>
    <scope>NUCLEOTIDE SEQUENCE [LARGE SCALE GENOMIC DNA]</scope>
    <source>
        <strain evidence="7">WM2013NL</strain>
        <tissue evidence="7">Head and thorax</tissue>
    </source>
</reference>
<evidence type="ECO:0000256" key="5">
    <source>
        <dbReference type="ARBA" id="ARBA00023136"/>
    </source>
</evidence>
<dbReference type="PANTHER" id="PTHR11266">
    <property type="entry name" value="PEROXISOMAL MEMBRANE PROTEIN 2, PXMP2 MPV17"/>
    <property type="match status" value="1"/>
</dbReference>
<dbReference type="GO" id="GO:0016020">
    <property type="term" value="C:membrane"/>
    <property type="evidence" value="ECO:0007669"/>
    <property type="project" value="UniProtKB-SubCell"/>
</dbReference>
<dbReference type="GO" id="GO:0005739">
    <property type="term" value="C:mitochondrion"/>
    <property type="evidence" value="ECO:0007669"/>
    <property type="project" value="TreeGrafter"/>
</dbReference>
<proteinExistence type="inferred from homology"/>
<sequence length="215" mass="25078">MTVFSKYVKRPFRKYPLIRGMASYAVIWPLSNDCDWWRCARYGLYGSCYVAPTLYTWLTIANNVWPGKSIRLGLIKSFDEAVAEVKVKFWPTYKIGASIWPAVAMFNFCVIPPRNRVPFISGCSLIWTCFLAYMKHLDQEKVPSSHCPPILCHWVYQRPVSYIKILGGRDVSTKVYRIMKWALTDQIAEQYNFYGKRSNKKPFCQLRLRDCVVGK</sequence>
<evidence type="ECO:0000256" key="2">
    <source>
        <dbReference type="ARBA" id="ARBA00006824"/>
    </source>
</evidence>
<evidence type="ECO:0000256" key="3">
    <source>
        <dbReference type="ARBA" id="ARBA00022692"/>
    </source>
</evidence>
<keyword evidence="8" id="KW-1185">Reference proteome</keyword>
<evidence type="ECO:0000313" key="7">
    <source>
        <dbReference type="EMBL" id="KOB70073.1"/>
    </source>
</evidence>
<comment type="caution">
    <text evidence="7">The sequence shown here is derived from an EMBL/GenBank/DDBJ whole genome shotgun (WGS) entry which is preliminary data.</text>
</comment>
<gene>
    <name evidence="7" type="ORF">OBRU01_15865</name>
</gene>
<evidence type="ECO:0000313" key="8">
    <source>
        <dbReference type="Proteomes" id="UP000037510"/>
    </source>
</evidence>
<comment type="subcellular location">
    <subcellularLocation>
        <location evidence="1">Membrane</location>
        <topology evidence="1">Multi-pass membrane protein</topology>
    </subcellularLocation>
</comment>
<dbReference type="PANTHER" id="PTHR11266:SF75">
    <property type="entry name" value="IP10007P-RELATED"/>
    <property type="match status" value="1"/>
</dbReference>